<accession>A0A0A9A179</accession>
<name>A0A0A9A179_ARUDO</name>
<sequence>MSPHSETHAPPRSSRRMFDGFTFACTSAGRAGNVWM</sequence>
<proteinExistence type="predicted"/>
<reference evidence="1" key="2">
    <citation type="journal article" date="2015" name="Data Brief">
        <title>Shoot transcriptome of the giant reed, Arundo donax.</title>
        <authorList>
            <person name="Barrero R.A."/>
            <person name="Guerrero F.D."/>
            <person name="Moolhuijzen P."/>
            <person name="Goolsby J.A."/>
            <person name="Tidwell J."/>
            <person name="Bellgard S.E."/>
            <person name="Bellgard M.I."/>
        </authorList>
    </citation>
    <scope>NUCLEOTIDE SEQUENCE</scope>
    <source>
        <tissue evidence="1">Shoot tissue taken approximately 20 cm above the soil surface</tissue>
    </source>
</reference>
<dbReference type="EMBL" id="GBRH01255135">
    <property type="protein sequence ID" value="JAD42760.1"/>
    <property type="molecule type" value="Transcribed_RNA"/>
</dbReference>
<reference evidence="1" key="1">
    <citation type="submission" date="2014-09" db="EMBL/GenBank/DDBJ databases">
        <authorList>
            <person name="Magalhaes I.L.F."/>
            <person name="Oliveira U."/>
            <person name="Santos F.R."/>
            <person name="Vidigal T.H.D.A."/>
            <person name="Brescovit A.D."/>
            <person name="Santos A.J."/>
        </authorList>
    </citation>
    <scope>NUCLEOTIDE SEQUENCE</scope>
    <source>
        <tissue evidence="1">Shoot tissue taken approximately 20 cm above the soil surface</tissue>
    </source>
</reference>
<organism evidence="1">
    <name type="scientific">Arundo donax</name>
    <name type="common">Giant reed</name>
    <name type="synonym">Donax arundinaceus</name>
    <dbReference type="NCBI Taxonomy" id="35708"/>
    <lineage>
        <taxon>Eukaryota</taxon>
        <taxon>Viridiplantae</taxon>
        <taxon>Streptophyta</taxon>
        <taxon>Embryophyta</taxon>
        <taxon>Tracheophyta</taxon>
        <taxon>Spermatophyta</taxon>
        <taxon>Magnoliopsida</taxon>
        <taxon>Liliopsida</taxon>
        <taxon>Poales</taxon>
        <taxon>Poaceae</taxon>
        <taxon>PACMAD clade</taxon>
        <taxon>Arundinoideae</taxon>
        <taxon>Arundineae</taxon>
        <taxon>Arundo</taxon>
    </lineage>
</organism>
<protein>
    <submittedName>
        <fullName evidence="1">Uncharacterized protein</fullName>
    </submittedName>
</protein>
<dbReference type="AlphaFoldDB" id="A0A0A9A179"/>
<evidence type="ECO:0000313" key="1">
    <source>
        <dbReference type="EMBL" id="JAD42760.1"/>
    </source>
</evidence>